<evidence type="ECO:0000313" key="5">
    <source>
        <dbReference type="Proteomes" id="UP000678679"/>
    </source>
</evidence>
<dbReference type="InterPro" id="IPR015943">
    <property type="entry name" value="WD40/YVTN_repeat-like_dom_sf"/>
</dbReference>
<evidence type="ECO:0000313" key="4">
    <source>
        <dbReference type="EMBL" id="QWG01728.1"/>
    </source>
</evidence>
<dbReference type="EMBL" id="CP076132">
    <property type="protein sequence ID" value="QWG01728.1"/>
    <property type="molecule type" value="Genomic_DNA"/>
</dbReference>
<feature type="region of interest" description="Disordered" evidence="2">
    <location>
        <begin position="814"/>
        <end position="847"/>
    </location>
</feature>
<gene>
    <name evidence="4" type="ORF">KMW28_19120</name>
</gene>
<dbReference type="SUPFAM" id="SSF49265">
    <property type="entry name" value="Fibronectin type III"/>
    <property type="match status" value="1"/>
</dbReference>
<dbReference type="PANTHER" id="PTHR46708:SF2">
    <property type="entry name" value="FIBRONECTIN TYPE-III DOMAIN-CONTAINING PROTEIN"/>
    <property type="match status" value="1"/>
</dbReference>
<keyword evidence="5" id="KW-1185">Reference proteome</keyword>
<reference evidence="4 5" key="1">
    <citation type="submission" date="2021-05" db="EMBL/GenBank/DDBJ databases">
        <title>Comparative genomic studies on the polysaccharide-degrading batcterial strains of the Flammeovirga genus.</title>
        <authorList>
            <person name="Zewei F."/>
            <person name="Zheng Z."/>
            <person name="Yu L."/>
            <person name="Ruyue G."/>
            <person name="Yanhong M."/>
            <person name="Yuanyuan C."/>
            <person name="Jingyan G."/>
            <person name="Wenjun H."/>
        </authorList>
    </citation>
    <scope>NUCLEOTIDE SEQUENCE [LARGE SCALE GENOMIC DNA]</scope>
    <source>
        <strain evidence="4 5">NBRC:100898</strain>
    </source>
</reference>
<dbReference type="AlphaFoldDB" id="A0AAX1N753"/>
<dbReference type="InterPro" id="IPR013783">
    <property type="entry name" value="Ig-like_fold"/>
</dbReference>
<dbReference type="InterPro" id="IPR036116">
    <property type="entry name" value="FN3_sf"/>
</dbReference>
<organism evidence="4 5">
    <name type="scientific">Flammeovirga yaeyamensis</name>
    <dbReference type="NCBI Taxonomy" id="367791"/>
    <lineage>
        <taxon>Bacteria</taxon>
        <taxon>Pseudomonadati</taxon>
        <taxon>Bacteroidota</taxon>
        <taxon>Cytophagia</taxon>
        <taxon>Cytophagales</taxon>
        <taxon>Flammeovirgaceae</taxon>
        <taxon>Flammeovirga</taxon>
    </lineage>
</organism>
<accession>A0AAX1N753</accession>
<sequence length="1142" mass="125757">MKFSLTLLLTQMFIWTSATTLYAQWINMNPGHGGRVQGLSCYENQPGRMFVCSDMEGFYLTNDYGENWIYRGQNVPTSLAILAQQSGNRIFYGSFEGIAYSDDDGVTWTENKGVIDDEPIGVITVDSKDEKRIYAGNQWLIQFTRKLEVIEDGSQVIYVTDDRGTTWNQVAYAQGTGYRRVNSITINPTNNSHILVAAGTGLYSSINKGGNWTKIQGPTGTDGVNETIGECMGADLTKDGKWLYAIYNKRGSSRGSNQQLRASHLFVKSYPNGAWQDLGLAGVDDKIIYWQPKVWQRNEPNGKHHVLVSQFTQGRNDGLYEGEFTVNGSTVSGEIKSIFNFNKFGRGITTDAGWNQYVVNQSRNKNYWPAKWSGTWNSRDFGNVTYQRGVLTMSQQSFFVGDAANQDSWDIQSCSAISTLGNGATTYHTNGTQSTFTYDVAIHDNYAVMGQADNGMLESYDYGYSWTQLNTPSQQDAHSFLVIDEGQNPLILASIAYGWGGGNPGGNAEMAFKQLTTTQNQADDWKVFISGKQDEVPRKGLPAVRSWIIKSDPNQPYRVYCGTQKGVFVTDDIRTLIDEDNSNDKLFYEAWGSLSGIPNQSLPVNDISFDPNNSNVLYVKCQLGNLKLTRNADGSFSNELGVDVNGKSNYFNAQGNTEGGVEVTVVGGNVITLTTRNNPELGNNLRRHDIYFALNGDKTYRQALYWRDAFAVLGEPDWFIPEQHDFMIGDFSVHGNKIYIPYHVWQLTRKGFGVIQGTINADGSITNLVNFGADNSSHEVEYTVAQRTRVFTDDQGVTRFYMATSGGGLTAKVINGQQPPSNPPPTDNDGVGSCDAVSPAGKPNPPCNVRIEKLSSSSVKLLWNDNSSNEDYFDIQKQLEGDSFRASGMPDGDRNATEVIIDGLEDGATYSFRIKAVNGNGGSVWVTTNPFDLNGNNSNNGGNDNNTDNQEVVKTGDCSLQSSGGKPHPPCEVWVEKLSSTSVQIHWSDNSDNEDRFDIQSQLSGDSYRGGGIPDVPANQTSFVLSNLEAGKQYTFRIKALNATGGSVWVETVSIDLGSSSNRANLSFSEMKVLKIYPNPNQGSFVLVSPYSGSGQIVNINGQIVGTLQWEEGENSFDISLKEGIYFIIDATGNEKLKLMID</sequence>
<feature type="domain" description="Fibronectin type-III" evidence="3">
    <location>
        <begin position="969"/>
        <end position="1060"/>
    </location>
</feature>
<dbReference type="Proteomes" id="UP000678679">
    <property type="component" value="Chromosome 1"/>
</dbReference>
<dbReference type="CDD" id="cd00063">
    <property type="entry name" value="FN3"/>
    <property type="match status" value="2"/>
</dbReference>
<evidence type="ECO:0000256" key="2">
    <source>
        <dbReference type="SAM" id="MobiDB-lite"/>
    </source>
</evidence>
<name>A0AAX1N753_9BACT</name>
<evidence type="ECO:0000256" key="1">
    <source>
        <dbReference type="ARBA" id="ARBA00022737"/>
    </source>
</evidence>
<dbReference type="PANTHER" id="PTHR46708">
    <property type="entry name" value="TENASCIN"/>
    <property type="match status" value="1"/>
</dbReference>
<evidence type="ECO:0000259" key="3">
    <source>
        <dbReference type="PROSITE" id="PS50853"/>
    </source>
</evidence>
<dbReference type="Gene3D" id="2.130.10.10">
    <property type="entry name" value="YVTN repeat-like/Quinoprotein amine dehydrogenase"/>
    <property type="match status" value="1"/>
</dbReference>
<dbReference type="Gene3D" id="2.60.40.10">
    <property type="entry name" value="Immunoglobulins"/>
    <property type="match status" value="2"/>
</dbReference>
<dbReference type="InterPro" id="IPR050991">
    <property type="entry name" value="ECM_Regulatory_Proteins"/>
</dbReference>
<dbReference type="SMART" id="SM00060">
    <property type="entry name" value="FN3"/>
    <property type="match status" value="2"/>
</dbReference>
<proteinExistence type="predicted"/>
<dbReference type="Pfam" id="PF00041">
    <property type="entry name" value="fn3"/>
    <property type="match status" value="2"/>
</dbReference>
<dbReference type="NCBIfam" id="TIGR04183">
    <property type="entry name" value="Por_Secre_tail"/>
    <property type="match status" value="1"/>
</dbReference>
<dbReference type="SUPFAM" id="SSF110296">
    <property type="entry name" value="Oligoxyloglucan reducing end-specific cellobiohydrolase"/>
    <property type="match status" value="2"/>
</dbReference>
<keyword evidence="1" id="KW-0677">Repeat</keyword>
<dbReference type="Pfam" id="PF18962">
    <property type="entry name" value="Por_Secre_tail"/>
    <property type="match status" value="1"/>
</dbReference>
<feature type="domain" description="Fibronectin type-III" evidence="3">
    <location>
        <begin position="845"/>
        <end position="936"/>
    </location>
</feature>
<dbReference type="RefSeq" id="WP_169666015.1">
    <property type="nucleotide sequence ID" value="NZ_CP076132.1"/>
</dbReference>
<protein>
    <submittedName>
        <fullName evidence="4">Fibronectin type III domain-containing protein</fullName>
    </submittedName>
</protein>
<dbReference type="InterPro" id="IPR026444">
    <property type="entry name" value="Secre_tail"/>
</dbReference>
<dbReference type="InterPro" id="IPR003961">
    <property type="entry name" value="FN3_dom"/>
</dbReference>
<dbReference type="PROSITE" id="PS50853">
    <property type="entry name" value="FN3"/>
    <property type="match status" value="2"/>
</dbReference>
<dbReference type="KEGG" id="fya:KMW28_19120"/>